<protein>
    <submittedName>
        <fullName evidence="4">FAD-dependent monooxygenase</fullName>
    </submittedName>
</protein>
<dbReference type="Gene3D" id="3.50.50.60">
    <property type="entry name" value="FAD/NAD(P)-binding domain"/>
    <property type="match status" value="1"/>
</dbReference>
<keyword evidence="5" id="KW-1185">Reference proteome</keyword>
<dbReference type="InterPro" id="IPR036188">
    <property type="entry name" value="FAD/NAD-bd_sf"/>
</dbReference>
<comment type="caution">
    <text evidence="4">The sequence shown here is derived from an EMBL/GenBank/DDBJ whole genome shotgun (WGS) entry which is preliminary data.</text>
</comment>
<dbReference type="InterPro" id="IPR050631">
    <property type="entry name" value="PheA/TfdB_FAD_monoxygenase"/>
</dbReference>
<dbReference type="RefSeq" id="WP_357979960.1">
    <property type="nucleotide sequence ID" value="NZ_JBFAIH010000010.1"/>
</dbReference>
<dbReference type="Pfam" id="PF01494">
    <property type="entry name" value="FAD_binding_3"/>
    <property type="match status" value="1"/>
</dbReference>
<organism evidence="4 5">
    <name type="scientific">Nocardia fusca</name>
    <dbReference type="NCBI Taxonomy" id="941183"/>
    <lineage>
        <taxon>Bacteria</taxon>
        <taxon>Bacillati</taxon>
        <taxon>Actinomycetota</taxon>
        <taxon>Actinomycetes</taxon>
        <taxon>Mycobacteriales</taxon>
        <taxon>Nocardiaceae</taxon>
        <taxon>Nocardia</taxon>
    </lineage>
</organism>
<name>A0ABV3FAI2_9NOCA</name>
<keyword evidence="1" id="KW-0560">Oxidoreductase</keyword>
<evidence type="ECO:0000259" key="3">
    <source>
        <dbReference type="Pfam" id="PF01494"/>
    </source>
</evidence>
<keyword evidence="2" id="KW-0520">NAD</keyword>
<dbReference type="PRINTS" id="PR00420">
    <property type="entry name" value="RNGMNOXGNASE"/>
</dbReference>
<dbReference type="EMBL" id="JBFAIH010000010">
    <property type="protein sequence ID" value="MEV0364657.1"/>
    <property type="molecule type" value="Genomic_DNA"/>
</dbReference>
<reference evidence="4 5" key="1">
    <citation type="submission" date="2024-06" db="EMBL/GenBank/DDBJ databases">
        <title>The Natural Products Discovery Center: Release of the First 8490 Sequenced Strains for Exploring Actinobacteria Biosynthetic Diversity.</title>
        <authorList>
            <person name="Kalkreuter E."/>
            <person name="Kautsar S.A."/>
            <person name="Yang D."/>
            <person name="Bader C.D."/>
            <person name="Teijaro C.N."/>
            <person name="Fluegel L."/>
            <person name="Davis C.M."/>
            <person name="Simpson J.R."/>
            <person name="Lauterbach L."/>
            <person name="Steele A.D."/>
            <person name="Gui C."/>
            <person name="Meng S."/>
            <person name="Li G."/>
            <person name="Viehrig K."/>
            <person name="Ye F."/>
            <person name="Su P."/>
            <person name="Kiefer A.F."/>
            <person name="Nichols A."/>
            <person name="Cepeda A.J."/>
            <person name="Yan W."/>
            <person name="Fan B."/>
            <person name="Jiang Y."/>
            <person name="Adhikari A."/>
            <person name="Zheng C.-J."/>
            <person name="Schuster L."/>
            <person name="Cowan T.M."/>
            <person name="Smanski M.J."/>
            <person name="Chevrette M.G."/>
            <person name="De Carvalho L.P.S."/>
            <person name="Shen B."/>
        </authorList>
    </citation>
    <scope>NUCLEOTIDE SEQUENCE [LARGE SCALE GENOMIC DNA]</scope>
    <source>
        <strain evidence="4 5">NPDC050671</strain>
    </source>
</reference>
<dbReference type="PANTHER" id="PTHR43476:SF4">
    <property type="entry name" value="BLR0106 PROTEIN"/>
    <property type="match status" value="1"/>
</dbReference>
<keyword evidence="4" id="KW-0503">Monooxygenase</keyword>
<dbReference type="GO" id="GO:0004497">
    <property type="term" value="F:monooxygenase activity"/>
    <property type="evidence" value="ECO:0007669"/>
    <property type="project" value="UniProtKB-KW"/>
</dbReference>
<evidence type="ECO:0000256" key="1">
    <source>
        <dbReference type="ARBA" id="ARBA00023002"/>
    </source>
</evidence>
<dbReference type="SUPFAM" id="SSF51905">
    <property type="entry name" value="FAD/NAD(P)-binding domain"/>
    <property type="match status" value="1"/>
</dbReference>
<dbReference type="Gene3D" id="3.30.9.20">
    <property type="match status" value="1"/>
</dbReference>
<accession>A0ABV3FAI2</accession>
<proteinExistence type="predicted"/>
<dbReference type="Proteomes" id="UP001551658">
    <property type="component" value="Unassembled WGS sequence"/>
</dbReference>
<feature type="domain" description="FAD-binding" evidence="3">
    <location>
        <begin position="116"/>
        <end position="326"/>
    </location>
</feature>
<evidence type="ECO:0000313" key="5">
    <source>
        <dbReference type="Proteomes" id="UP001551658"/>
    </source>
</evidence>
<evidence type="ECO:0000256" key="2">
    <source>
        <dbReference type="ARBA" id="ARBA00023027"/>
    </source>
</evidence>
<dbReference type="InterPro" id="IPR002938">
    <property type="entry name" value="FAD-bd"/>
</dbReference>
<sequence>MRLEHIAVLGGGPAGLYAARLLKLAHPDATVQIFEQSTPEKTFGFGVAVAGRTQRNLEEADPATQADIVAAGRPHDMRMIVGEQVARVHNGPLIGIARTELLAVLDRHARDAGVELHYGKRRRLEEIDAQLIVVADGVSSQTRTEHARDFGAEVEVSGGLYLWAGTDFALESAIFAPVTTAHGTFVTHAYPYAPDRSTFLIETDEATWRGAGFDVTGEATEPDESDTTALAYLQDAFAEHLDGHHLIGNRTRWSRFRTVHCRRWTRGNAVLLGDAAHTAHYSVGSGTKLAMEDAIALRDAIGKSEDLATALATYERERRPQVARLQELARRSRLWWDSFPRRTNLPVDQLMVSYMTRTGNVGLERFAGTNPDVVRNGLAEFAGVDTSLIPDEGMVDWVLNQPLVHRGRGWNTRLLSPADRDRLSAPVSDSSRPPSGECDLVRVTVELDDPWSSEADVLVKALNDLVLAGWRGFWLTGPADRGTLLTRLDLAERLRAETTGLVVVDGAAENLDDLAAGIAAARTDLVCPLSSLTKETHDDAA</sequence>
<gene>
    <name evidence="4" type="ORF">AB0H72_18360</name>
</gene>
<evidence type="ECO:0000313" key="4">
    <source>
        <dbReference type="EMBL" id="MEV0364657.1"/>
    </source>
</evidence>
<dbReference type="PANTHER" id="PTHR43476">
    <property type="entry name" value="3-(3-HYDROXY-PHENYL)PROPIONATE/3-HYDROXYCINNAMIC ACID HYDROXYLASE"/>
    <property type="match status" value="1"/>
</dbReference>